<dbReference type="Proteomes" id="UP001165082">
    <property type="component" value="Unassembled WGS sequence"/>
</dbReference>
<dbReference type="EMBL" id="BRXZ01003757">
    <property type="protein sequence ID" value="GMH61284.1"/>
    <property type="molecule type" value="Genomic_DNA"/>
</dbReference>
<feature type="transmembrane region" description="Helical" evidence="1">
    <location>
        <begin position="134"/>
        <end position="158"/>
    </location>
</feature>
<feature type="transmembrane region" description="Helical" evidence="1">
    <location>
        <begin position="55"/>
        <end position="73"/>
    </location>
</feature>
<sequence length="197" mass="21928">MSVTYDDWEGTTPHYSSLFFASWVSFLFLWRSWLLIETSYGMHTEFTRRVSSLDLVIAHVGMTAFFVPMRFLHNAPPDLYWGVMVGGLVAYGAGFYVGMALMKLSSSPFMQLVAMLMCGVYVLVYYLLGKLGNLIVESGCPPVFWMTLNFMAIQLIVLKERTRISHSDPLDYNYTHAQKAKLRAFEGSGAGGGGGGG</sequence>
<feature type="transmembrane region" description="Helical" evidence="1">
    <location>
        <begin position="79"/>
        <end position="97"/>
    </location>
</feature>
<keyword evidence="3" id="KW-1185">Reference proteome</keyword>
<evidence type="ECO:0000313" key="3">
    <source>
        <dbReference type="Proteomes" id="UP001165082"/>
    </source>
</evidence>
<gene>
    <name evidence="2" type="ORF">TrRE_jg177</name>
</gene>
<evidence type="ECO:0000256" key="1">
    <source>
        <dbReference type="SAM" id="Phobius"/>
    </source>
</evidence>
<keyword evidence="1" id="KW-1133">Transmembrane helix</keyword>
<dbReference type="AlphaFoldDB" id="A0A9W7A3G8"/>
<protein>
    <submittedName>
        <fullName evidence="2">Uncharacterized protein</fullName>
    </submittedName>
</protein>
<feature type="non-terminal residue" evidence="2">
    <location>
        <position position="197"/>
    </location>
</feature>
<reference evidence="2" key="1">
    <citation type="submission" date="2022-07" db="EMBL/GenBank/DDBJ databases">
        <title>Genome analysis of Parmales, a sister group of diatoms, reveals the evolutionary specialization of diatoms from phago-mixotrophs to photoautotrophs.</title>
        <authorList>
            <person name="Ban H."/>
            <person name="Sato S."/>
            <person name="Yoshikawa S."/>
            <person name="Kazumasa Y."/>
            <person name="Nakamura Y."/>
            <person name="Ichinomiya M."/>
            <person name="Saitoh K."/>
            <person name="Sato N."/>
            <person name="Blanc-Mathieu R."/>
            <person name="Endo H."/>
            <person name="Kuwata A."/>
            <person name="Ogata H."/>
        </authorList>
    </citation>
    <scope>NUCLEOTIDE SEQUENCE</scope>
</reference>
<name>A0A9W7A3G8_9STRA</name>
<dbReference type="OrthoDB" id="196446at2759"/>
<accession>A0A9W7A3G8</accession>
<feature type="transmembrane region" description="Helical" evidence="1">
    <location>
        <begin position="109"/>
        <end position="128"/>
    </location>
</feature>
<proteinExistence type="predicted"/>
<comment type="caution">
    <text evidence="2">The sequence shown here is derived from an EMBL/GenBank/DDBJ whole genome shotgun (WGS) entry which is preliminary data.</text>
</comment>
<feature type="transmembrane region" description="Helical" evidence="1">
    <location>
        <begin position="15"/>
        <end position="34"/>
    </location>
</feature>
<keyword evidence="1" id="KW-0812">Transmembrane</keyword>
<keyword evidence="1" id="KW-0472">Membrane</keyword>
<evidence type="ECO:0000313" key="2">
    <source>
        <dbReference type="EMBL" id="GMH61284.1"/>
    </source>
</evidence>
<organism evidence="2 3">
    <name type="scientific">Triparma retinervis</name>
    <dbReference type="NCBI Taxonomy" id="2557542"/>
    <lineage>
        <taxon>Eukaryota</taxon>
        <taxon>Sar</taxon>
        <taxon>Stramenopiles</taxon>
        <taxon>Ochrophyta</taxon>
        <taxon>Bolidophyceae</taxon>
        <taxon>Parmales</taxon>
        <taxon>Triparmaceae</taxon>
        <taxon>Triparma</taxon>
    </lineage>
</organism>